<dbReference type="Pfam" id="PF04672">
    <property type="entry name" value="Methyltransf_19"/>
    <property type="match status" value="1"/>
</dbReference>
<dbReference type="PIRSF" id="PIRSF017393">
    <property type="entry name" value="MTase_SAV2177"/>
    <property type="match status" value="1"/>
</dbReference>
<sequence>MTGATRRAFREFDTTRPNVARINDYFLGGKDNFAADRRAAEELLAIAPEIRTIATETRSFLGRVVRFLAERGIRQFFDIGSGLPTLPNTHEVARSVLPDARVVYVDNDPVVISHGRAVLACDERTAVVEGDILHPRDLVDDREVRRLIDFDEPVAILIFGALHVIPDADDPYRHVASLRDATAPGSHLALAHLVLDTRPEVAGPLQDIYRTALHRPEAHTTRDREDVLRFFDGFELVDPGLVRLPRWRPDHPLHAWSAKKVWKVGGVGRRP</sequence>
<organism evidence="1 2">
    <name type="scientific">Actinoallomurus acaciae</name>
    <dbReference type="NCBI Taxonomy" id="502577"/>
    <lineage>
        <taxon>Bacteria</taxon>
        <taxon>Bacillati</taxon>
        <taxon>Actinomycetota</taxon>
        <taxon>Actinomycetes</taxon>
        <taxon>Streptosporangiales</taxon>
        <taxon>Thermomonosporaceae</taxon>
        <taxon>Actinoallomurus</taxon>
    </lineage>
</organism>
<reference evidence="1 2" key="1">
    <citation type="submission" date="2024-09" db="EMBL/GenBank/DDBJ databases">
        <authorList>
            <person name="Sun Q."/>
            <person name="Mori K."/>
        </authorList>
    </citation>
    <scope>NUCLEOTIDE SEQUENCE [LARGE SCALE GENOMIC DNA]</scope>
    <source>
        <strain evidence="1 2">TBRC 0563</strain>
    </source>
</reference>
<dbReference type="EC" id="2.1.1.-" evidence="1"/>
<dbReference type="RefSeq" id="WP_378212668.1">
    <property type="nucleotide sequence ID" value="NZ_JBHLZP010000738.1"/>
</dbReference>
<dbReference type="SUPFAM" id="SSF53335">
    <property type="entry name" value="S-adenosyl-L-methionine-dependent methyltransferases"/>
    <property type="match status" value="1"/>
</dbReference>
<dbReference type="EMBL" id="JBHLZP010000738">
    <property type="protein sequence ID" value="MFB9839527.1"/>
    <property type="molecule type" value="Genomic_DNA"/>
</dbReference>
<gene>
    <name evidence="1" type="ORF">ACFFNX_46030</name>
</gene>
<proteinExistence type="predicted"/>
<accession>A0ABV5YYT4</accession>
<evidence type="ECO:0000313" key="2">
    <source>
        <dbReference type="Proteomes" id="UP001589627"/>
    </source>
</evidence>
<keyword evidence="1" id="KW-0808">Transferase</keyword>
<protein>
    <submittedName>
        <fullName evidence="1">SAM-dependent methyltransferase</fullName>
        <ecNumber evidence="1">2.1.1.-</ecNumber>
    </submittedName>
</protein>
<name>A0ABV5YYT4_9ACTN</name>
<dbReference type="Proteomes" id="UP001589627">
    <property type="component" value="Unassembled WGS sequence"/>
</dbReference>
<dbReference type="InterPro" id="IPR029063">
    <property type="entry name" value="SAM-dependent_MTases_sf"/>
</dbReference>
<dbReference type="GO" id="GO:0008168">
    <property type="term" value="F:methyltransferase activity"/>
    <property type="evidence" value="ECO:0007669"/>
    <property type="project" value="UniProtKB-KW"/>
</dbReference>
<evidence type="ECO:0000313" key="1">
    <source>
        <dbReference type="EMBL" id="MFB9839527.1"/>
    </source>
</evidence>
<dbReference type="Gene3D" id="3.40.50.150">
    <property type="entry name" value="Vaccinia Virus protein VP39"/>
    <property type="match status" value="1"/>
</dbReference>
<comment type="caution">
    <text evidence="1">The sequence shown here is derived from an EMBL/GenBank/DDBJ whole genome shotgun (WGS) entry which is preliminary data.</text>
</comment>
<dbReference type="GO" id="GO:0032259">
    <property type="term" value="P:methylation"/>
    <property type="evidence" value="ECO:0007669"/>
    <property type="project" value="UniProtKB-KW"/>
</dbReference>
<keyword evidence="1" id="KW-0489">Methyltransferase</keyword>
<keyword evidence="2" id="KW-1185">Reference proteome</keyword>
<dbReference type="InterPro" id="IPR006764">
    <property type="entry name" value="SAM_dep_MeTrfase_SAV2177_type"/>
</dbReference>